<gene>
    <name evidence="1" type="ORF">HNR78_002453</name>
</gene>
<organism evidence="1 2">
    <name type="scientific">Parageobacillus toebii NBRC 107807</name>
    <dbReference type="NCBI Taxonomy" id="1223503"/>
    <lineage>
        <taxon>Bacteria</taxon>
        <taxon>Bacillati</taxon>
        <taxon>Bacillota</taxon>
        <taxon>Bacilli</taxon>
        <taxon>Bacillales</taxon>
        <taxon>Anoxybacillaceae</taxon>
        <taxon>Parageobacillus</taxon>
    </lineage>
</organism>
<reference evidence="1 2" key="1">
    <citation type="submission" date="2020-08" db="EMBL/GenBank/DDBJ databases">
        <title>Genomic Encyclopedia of Type Strains, Phase IV (KMG-IV): sequencing the most valuable type-strain genomes for metagenomic binning, comparative biology and taxonomic classification.</title>
        <authorList>
            <person name="Goeker M."/>
        </authorList>
    </citation>
    <scope>NUCLEOTIDE SEQUENCE [LARGE SCALE GENOMIC DNA]</scope>
    <source>
        <strain evidence="1 2">DSM 14590</strain>
    </source>
</reference>
<dbReference type="EMBL" id="JACICZ010000009">
    <property type="protein sequence ID" value="MBB3869556.1"/>
    <property type="molecule type" value="Genomic_DNA"/>
</dbReference>
<keyword evidence="2" id="KW-1185">Reference proteome</keyword>
<proteinExistence type="predicted"/>
<dbReference type="AlphaFoldDB" id="A0AA89NL06"/>
<evidence type="ECO:0000313" key="2">
    <source>
        <dbReference type="Proteomes" id="UP000613002"/>
    </source>
</evidence>
<sequence length="31" mass="3594">MYFGEVRDILMKDEAGDPLLFFEGKRSTAKE</sequence>
<name>A0AA89NL06_9BACL</name>
<dbReference type="Proteomes" id="UP000613002">
    <property type="component" value="Unassembled WGS sequence"/>
</dbReference>
<evidence type="ECO:0000313" key="1">
    <source>
        <dbReference type="EMBL" id="MBB3869556.1"/>
    </source>
</evidence>
<accession>A0AA89NL06</accession>
<comment type="caution">
    <text evidence="1">The sequence shown here is derived from an EMBL/GenBank/DDBJ whole genome shotgun (WGS) entry which is preliminary data.</text>
</comment>
<protein>
    <submittedName>
        <fullName evidence="1">Uncharacterized protein</fullName>
    </submittedName>
</protein>